<protein>
    <submittedName>
        <fullName evidence="2">NmrA family transcriptional regulator</fullName>
    </submittedName>
</protein>
<dbReference type="RefSeq" id="WP_203682953.1">
    <property type="nucleotide sequence ID" value="NZ_BOMW01000051.1"/>
</dbReference>
<dbReference type="Gene3D" id="3.40.50.720">
    <property type="entry name" value="NAD(P)-binding Rossmann-like Domain"/>
    <property type="match status" value="1"/>
</dbReference>
<evidence type="ECO:0000259" key="1">
    <source>
        <dbReference type="Pfam" id="PF13460"/>
    </source>
</evidence>
<sequence>MIVVTGATGRLGSRIVDQLLERVPAERVAVSVRDTAKAAGLTERGVRVRRGDFTEPAALAHAFEAAEQVLVISAAIRGDGAFVANRAAIDAAQRAGARRILYTSHQAASPDSLFGAQPVHAATEAYLAGTGVPFTALRNGFYTNTIPMQIGDALQTGRLLLPQDGPFSWTDHADLAEAAAIALTEEGALDGVTPPLTAPELLDFADVARLLTELTGRTVTRVVIGDEEWKAAAVDGGYPPVAAEFMLGMFRAARRGEFAVTDPALEKLTGHPATSVRTILERFLADA</sequence>
<keyword evidence="3" id="KW-1185">Reference proteome</keyword>
<feature type="domain" description="NAD(P)-binding" evidence="1">
    <location>
        <begin position="6"/>
        <end position="147"/>
    </location>
</feature>
<dbReference type="SUPFAM" id="SSF51735">
    <property type="entry name" value="NAD(P)-binding Rossmann-fold domains"/>
    <property type="match status" value="1"/>
</dbReference>
<dbReference type="AlphaFoldDB" id="A0A919TN06"/>
<dbReference type="PANTHER" id="PTHR47129">
    <property type="entry name" value="QUINONE OXIDOREDUCTASE 2"/>
    <property type="match status" value="1"/>
</dbReference>
<accession>A0A919TN06</accession>
<reference evidence="2" key="1">
    <citation type="submission" date="2021-01" db="EMBL/GenBank/DDBJ databases">
        <title>Whole genome shotgun sequence of Actinoplanes siamensis NBRC 109076.</title>
        <authorList>
            <person name="Komaki H."/>
            <person name="Tamura T."/>
        </authorList>
    </citation>
    <scope>NUCLEOTIDE SEQUENCE</scope>
    <source>
        <strain evidence="2">NBRC 109076</strain>
    </source>
</reference>
<evidence type="ECO:0000313" key="2">
    <source>
        <dbReference type="EMBL" id="GIF07555.1"/>
    </source>
</evidence>
<gene>
    <name evidence="2" type="ORF">Asi03nite_50930</name>
</gene>
<dbReference type="Gene3D" id="3.90.25.10">
    <property type="entry name" value="UDP-galactose 4-epimerase, domain 1"/>
    <property type="match status" value="1"/>
</dbReference>
<organism evidence="2 3">
    <name type="scientific">Actinoplanes siamensis</name>
    <dbReference type="NCBI Taxonomy" id="1223317"/>
    <lineage>
        <taxon>Bacteria</taxon>
        <taxon>Bacillati</taxon>
        <taxon>Actinomycetota</taxon>
        <taxon>Actinomycetes</taxon>
        <taxon>Micromonosporales</taxon>
        <taxon>Micromonosporaceae</taxon>
        <taxon>Actinoplanes</taxon>
    </lineage>
</organism>
<proteinExistence type="predicted"/>
<dbReference type="InterPro" id="IPR016040">
    <property type="entry name" value="NAD(P)-bd_dom"/>
</dbReference>
<dbReference type="Proteomes" id="UP000629619">
    <property type="component" value="Unassembled WGS sequence"/>
</dbReference>
<dbReference type="Pfam" id="PF13460">
    <property type="entry name" value="NAD_binding_10"/>
    <property type="match status" value="1"/>
</dbReference>
<evidence type="ECO:0000313" key="3">
    <source>
        <dbReference type="Proteomes" id="UP000629619"/>
    </source>
</evidence>
<dbReference type="EMBL" id="BOMW01000051">
    <property type="protein sequence ID" value="GIF07555.1"/>
    <property type="molecule type" value="Genomic_DNA"/>
</dbReference>
<name>A0A919TN06_9ACTN</name>
<dbReference type="InterPro" id="IPR052718">
    <property type="entry name" value="NmrA-type_oxidoreductase"/>
</dbReference>
<dbReference type="PANTHER" id="PTHR47129:SF1">
    <property type="entry name" value="NMRA-LIKE DOMAIN-CONTAINING PROTEIN"/>
    <property type="match status" value="1"/>
</dbReference>
<dbReference type="InterPro" id="IPR036291">
    <property type="entry name" value="NAD(P)-bd_dom_sf"/>
</dbReference>
<comment type="caution">
    <text evidence="2">The sequence shown here is derived from an EMBL/GenBank/DDBJ whole genome shotgun (WGS) entry which is preliminary data.</text>
</comment>